<evidence type="ECO:0000313" key="1">
    <source>
        <dbReference type="EMBL" id="KAA3461564.1"/>
    </source>
</evidence>
<reference evidence="2" key="1">
    <citation type="journal article" date="2019" name="Plant Biotechnol. J.">
        <title>Genome sequencing of the Australian wild diploid species Gossypium australe highlights disease resistance and delayed gland morphogenesis.</title>
        <authorList>
            <person name="Cai Y."/>
            <person name="Cai X."/>
            <person name="Wang Q."/>
            <person name="Wang P."/>
            <person name="Zhang Y."/>
            <person name="Cai C."/>
            <person name="Xu Y."/>
            <person name="Wang K."/>
            <person name="Zhou Z."/>
            <person name="Wang C."/>
            <person name="Geng S."/>
            <person name="Li B."/>
            <person name="Dong Q."/>
            <person name="Hou Y."/>
            <person name="Wang H."/>
            <person name="Ai P."/>
            <person name="Liu Z."/>
            <person name="Yi F."/>
            <person name="Sun M."/>
            <person name="An G."/>
            <person name="Cheng J."/>
            <person name="Zhang Y."/>
            <person name="Shi Q."/>
            <person name="Xie Y."/>
            <person name="Shi X."/>
            <person name="Chang Y."/>
            <person name="Huang F."/>
            <person name="Chen Y."/>
            <person name="Hong S."/>
            <person name="Mi L."/>
            <person name="Sun Q."/>
            <person name="Zhang L."/>
            <person name="Zhou B."/>
            <person name="Peng R."/>
            <person name="Zhang X."/>
            <person name="Liu F."/>
        </authorList>
    </citation>
    <scope>NUCLEOTIDE SEQUENCE [LARGE SCALE GENOMIC DNA]</scope>
    <source>
        <strain evidence="2">cv. PA1801</strain>
    </source>
</reference>
<dbReference type="Gene3D" id="3.10.10.10">
    <property type="entry name" value="HIV Type 1 Reverse Transcriptase, subunit A, domain 1"/>
    <property type="match status" value="1"/>
</dbReference>
<proteinExistence type="predicted"/>
<evidence type="ECO:0000313" key="2">
    <source>
        <dbReference type="Proteomes" id="UP000325315"/>
    </source>
</evidence>
<sequence length="131" mass="15481">MDLSSGYYQLCVQMHDLPKTTFRTRYGHYEFPVMPKPVSAIFRLVCCVIVNSSYEKLIFWDMLFLLMESRLIRIKYLRLLIGKLRRIFLGLAGYYRQFVKNFSIIDSPMTKLLQNTLNLFGLISVNRVLII</sequence>
<dbReference type="Gene3D" id="3.30.70.270">
    <property type="match status" value="1"/>
</dbReference>
<gene>
    <name evidence="1" type="ORF">EPI10_028124</name>
</gene>
<dbReference type="EMBL" id="SMMG02000009">
    <property type="protein sequence ID" value="KAA3461564.1"/>
    <property type="molecule type" value="Genomic_DNA"/>
</dbReference>
<dbReference type="InterPro" id="IPR043502">
    <property type="entry name" value="DNA/RNA_pol_sf"/>
</dbReference>
<protein>
    <submittedName>
        <fullName evidence="1">Integrase</fullName>
    </submittedName>
</protein>
<dbReference type="OrthoDB" id="1738613at2759"/>
<dbReference type="Proteomes" id="UP000325315">
    <property type="component" value="Unassembled WGS sequence"/>
</dbReference>
<name>A0A5B6UXZ5_9ROSI</name>
<comment type="caution">
    <text evidence="1">The sequence shown here is derived from an EMBL/GenBank/DDBJ whole genome shotgun (WGS) entry which is preliminary data.</text>
</comment>
<organism evidence="1 2">
    <name type="scientific">Gossypium australe</name>
    <dbReference type="NCBI Taxonomy" id="47621"/>
    <lineage>
        <taxon>Eukaryota</taxon>
        <taxon>Viridiplantae</taxon>
        <taxon>Streptophyta</taxon>
        <taxon>Embryophyta</taxon>
        <taxon>Tracheophyta</taxon>
        <taxon>Spermatophyta</taxon>
        <taxon>Magnoliopsida</taxon>
        <taxon>eudicotyledons</taxon>
        <taxon>Gunneridae</taxon>
        <taxon>Pentapetalae</taxon>
        <taxon>rosids</taxon>
        <taxon>malvids</taxon>
        <taxon>Malvales</taxon>
        <taxon>Malvaceae</taxon>
        <taxon>Malvoideae</taxon>
        <taxon>Gossypium</taxon>
    </lineage>
</organism>
<dbReference type="SUPFAM" id="SSF56672">
    <property type="entry name" value="DNA/RNA polymerases"/>
    <property type="match status" value="1"/>
</dbReference>
<dbReference type="AlphaFoldDB" id="A0A5B6UXZ5"/>
<dbReference type="InterPro" id="IPR043128">
    <property type="entry name" value="Rev_trsase/Diguanyl_cyclase"/>
</dbReference>
<keyword evidence="2" id="KW-1185">Reference proteome</keyword>
<accession>A0A5B6UXZ5</accession>